<keyword evidence="7" id="KW-0407">Ion channel</keyword>
<dbReference type="InterPro" id="IPR013122">
    <property type="entry name" value="PKD1_2_channel"/>
</dbReference>
<dbReference type="EMBL" id="CAJZBQ010000016">
    <property type="protein sequence ID" value="CAG9316768.1"/>
    <property type="molecule type" value="Genomic_DNA"/>
</dbReference>
<dbReference type="PANTHER" id="PTHR10117">
    <property type="entry name" value="TRANSIENT RECEPTOR POTENTIAL CHANNEL"/>
    <property type="match status" value="1"/>
</dbReference>
<dbReference type="Proteomes" id="UP001162131">
    <property type="component" value="Unassembled WGS sequence"/>
</dbReference>
<evidence type="ECO:0000256" key="2">
    <source>
        <dbReference type="ARBA" id="ARBA00022448"/>
    </source>
</evidence>
<feature type="transmembrane region" description="Helical" evidence="9">
    <location>
        <begin position="697"/>
        <end position="719"/>
    </location>
</feature>
<evidence type="ECO:0000256" key="4">
    <source>
        <dbReference type="ARBA" id="ARBA00022989"/>
    </source>
</evidence>
<feature type="transmembrane region" description="Helical" evidence="9">
    <location>
        <begin position="660"/>
        <end position="677"/>
    </location>
</feature>
<dbReference type="SUPFAM" id="SSF48403">
    <property type="entry name" value="Ankyrin repeat"/>
    <property type="match status" value="1"/>
</dbReference>
<feature type="transmembrane region" description="Helical" evidence="9">
    <location>
        <begin position="731"/>
        <end position="757"/>
    </location>
</feature>
<keyword evidence="3 9" id="KW-0812">Transmembrane</keyword>
<evidence type="ECO:0000256" key="9">
    <source>
        <dbReference type="SAM" id="Phobius"/>
    </source>
</evidence>
<feature type="transmembrane region" description="Helical" evidence="9">
    <location>
        <begin position="799"/>
        <end position="825"/>
    </location>
</feature>
<evidence type="ECO:0000256" key="5">
    <source>
        <dbReference type="ARBA" id="ARBA00023065"/>
    </source>
</evidence>
<keyword evidence="12" id="KW-1185">Reference proteome</keyword>
<dbReference type="PANTHER" id="PTHR10117:SF54">
    <property type="entry name" value="TRANSIENT RECEPTOR POTENTIAL-GAMMA PROTEIN"/>
    <property type="match status" value="1"/>
</dbReference>
<feature type="transmembrane region" description="Helical" evidence="9">
    <location>
        <begin position="852"/>
        <end position="877"/>
    </location>
</feature>
<dbReference type="GO" id="GO:0070679">
    <property type="term" value="F:inositol 1,4,5 trisphosphate binding"/>
    <property type="evidence" value="ECO:0007669"/>
    <property type="project" value="TreeGrafter"/>
</dbReference>
<dbReference type="GO" id="GO:0034703">
    <property type="term" value="C:cation channel complex"/>
    <property type="evidence" value="ECO:0007669"/>
    <property type="project" value="TreeGrafter"/>
</dbReference>
<feature type="transmembrane region" description="Helical" evidence="9">
    <location>
        <begin position="889"/>
        <end position="915"/>
    </location>
</feature>
<keyword evidence="4 9" id="KW-1133">Transmembrane helix</keyword>
<evidence type="ECO:0000256" key="1">
    <source>
        <dbReference type="ARBA" id="ARBA00004141"/>
    </source>
</evidence>
<dbReference type="InterPro" id="IPR002153">
    <property type="entry name" value="TRPC_channel"/>
</dbReference>
<dbReference type="Pfam" id="PF08016">
    <property type="entry name" value="PKD_channel"/>
    <property type="match status" value="1"/>
</dbReference>
<feature type="domain" description="Polycystin cation channel PKD1/PKD2" evidence="10">
    <location>
        <begin position="630"/>
        <end position="827"/>
    </location>
</feature>
<keyword evidence="2" id="KW-0813">Transport</keyword>
<reference evidence="11" key="1">
    <citation type="submission" date="2021-09" db="EMBL/GenBank/DDBJ databases">
        <authorList>
            <consortium name="AG Swart"/>
            <person name="Singh M."/>
            <person name="Singh A."/>
            <person name="Seah K."/>
            <person name="Emmerich C."/>
        </authorList>
    </citation>
    <scope>NUCLEOTIDE SEQUENCE</scope>
    <source>
        <strain evidence="11">ATCC30299</strain>
    </source>
</reference>
<evidence type="ECO:0000256" key="3">
    <source>
        <dbReference type="ARBA" id="ARBA00022692"/>
    </source>
</evidence>
<gene>
    <name evidence="11" type="ORF">BSTOLATCC_MIC16870</name>
</gene>
<keyword evidence="5" id="KW-0406">Ion transport</keyword>
<dbReference type="InterPro" id="IPR036770">
    <property type="entry name" value="Ankyrin_rpt-contain_sf"/>
</dbReference>
<comment type="caution">
    <text evidence="11">The sequence shown here is derived from an EMBL/GenBank/DDBJ whole genome shotgun (WGS) entry which is preliminary data.</text>
</comment>
<dbReference type="GO" id="GO:0015279">
    <property type="term" value="F:store-operated calcium channel activity"/>
    <property type="evidence" value="ECO:0007669"/>
    <property type="project" value="TreeGrafter"/>
</dbReference>
<evidence type="ECO:0000313" key="12">
    <source>
        <dbReference type="Proteomes" id="UP001162131"/>
    </source>
</evidence>
<keyword evidence="6 9" id="KW-0472">Membrane</keyword>
<feature type="transmembrane region" description="Helical" evidence="9">
    <location>
        <begin position="588"/>
        <end position="610"/>
    </location>
</feature>
<evidence type="ECO:0000256" key="8">
    <source>
        <dbReference type="SAM" id="Coils"/>
    </source>
</evidence>
<proteinExistence type="predicted"/>
<dbReference type="GO" id="GO:0005886">
    <property type="term" value="C:plasma membrane"/>
    <property type="evidence" value="ECO:0007669"/>
    <property type="project" value="TreeGrafter"/>
</dbReference>
<dbReference type="AlphaFoldDB" id="A0AAU9IUH6"/>
<feature type="transmembrane region" description="Helical" evidence="9">
    <location>
        <begin position="957"/>
        <end position="977"/>
    </location>
</feature>
<protein>
    <recommendedName>
        <fullName evidence="10">Polycystin cation channel PKD1/PKD2 domain-containing protein</fullName>
    </recommendedName>
</protein>
<evidence type="ECO:0000256" key="7">
    <source>
        <dbReference type="ARBA" id="ARBA00023303"/>
    </source>
</evidence>
<evidence type="ECO:0000259" key="10">
    <source>
        <dbReference type="Pfam" id="PF08016"/>
    </source>
</evidence>
<name>A0AAU9IUH6_9CILI</name>
<feature type="coiled-coil region" evidence="8">
    <location>
        <begin position="1151"/>
        <end position="1178"/>
    </location>
</feature>
<keyword evidence="8" id="KW-0175">Coiled coil</keyword>
<sequence length="1189" mass="137660">METETFTEHKDSEESKLSHQNEVIRALGKHYTQYAEGLITKGVVSQATMDKIKKIRQNPNIARAEKALANGELELALDFAMMVRHSQPDEIYVESGNFVEKAIKLEHYEFAKSLLERGYGLPPNLFINAISDKNTELVNRLIQEGLYYQENSVEVEFWFLLYCDFVDSARLLLEKEASIKHLCKNFTIDSKDNISSFLKDNEVIDTVITIALQRKLDHIACIMLTMNPNCINKNMIYIALETSCIGFIKIVWTGNYTVKEVAAIKTRLKNSVIWQKLDQELVDIDERREMVRKLKVSFIIEKLLAMKKIQEVDEVLDWPGACDEVGIVNVLMLSGQQSLARKCVQKCLSGITTKDFTSAFEEGLFELCVDMLRFKEAATALEDEKIQEDIIKIIENGDSCLQAVEMLNAIPNKEWYLEHTKDLTNNLYELAVKKKEILICQAPILFCALTAEFLTRLSSASLEHQNRCIETANLYIDLGAALIESILEEPFLNFYMNQQDSSGRTVLSIAADNGFYKLLESEGVGSIVQKLWNGEKEYYDVMKASSIHQSLMAPLHSEDCFKFLKRLDKDVPYMFHFERWLDSCSLRFMAQGISTVFLLIIYNLLIYYAIENNSFLDVTDNSHSEFCLRIAQVWIFGIITEQIQQYIFGWKTGRGYTFDNWRMLDIIMFGCMILISMSLGKKYMGEGNRYPDADPVLFNACMHSIVVTLIWLRFMGVLLTHKAFGPILQMIYIVITQIIHFFVLWFSLIFCFAAIFACLFSETNPDFPDFTYSVRNLFSATLLNFSFDNFGDQKTIGALLLGGYVLISYAVLLNILIAMVCNVYYEVEALVDAEHRAVVIAYYDRWVWDETYGGLIFAPSPLSFLVLLASPFILFSRDPKKWNIRVAKVFYLFFALPQFVVFVVHSLFLLLFLYFKAFIFYPKESKKIENSRIRKIGGGKIKRMDTLKIEKLVYKYNILRCIIWFFIGIPCLLWAVLRDCYDFWANIYYVHKDPKEEQEKVKISRVINQEMIKNVHRVLEDMVYDEITVNEFVENWMAYDIIDKDISTKDLIERKQRATDFLVQFSESLKHTVINIPKMRRLLPKQPNEEYTEDYIKRVRFINVPWLSKGLKNFQDEMGSITIGDVTVPKDSGVSGGPLDVLHIRNIEITLEMMDKKHAELANTIETIRRQMEEQKKIAAMLRGRESNR</sequence>
<accession>A0AAU9IUH6</accession>
<organism evidence="11 12">
    <name type="scientific">Blepharisma stoltei</name>
    <dbReference type="NCBI Taxonomy" id="1481888"/>
    <lineage>
        <taxon>Eukaryota</taxon>
        <taxon>Sar</taxon>
        <taxon>Alveolata</taxon>
        <taxon>Ciliophora</taxon>
        <taxon>Postciliodesmatophora</taxon>
        <taxon>Heterotrichea</taxon>
        <taxon>Heterotrichida</taxon>
        <taxon>Blepharismidae</taxon>
        <taxon>Blepharisma</taxon>
    </lineage>
</organism>
<evidence type="ECO:0000313" key="11">
    <source>
        <dbReference type="EMBL" id="CAG9316768.1"/>
    </source>
</evidence>
<evidence type="ECO:0000256" key="6">
    <source>
        <dbReference type="ARBA" id="ARBA00023136"/>
    </source>
</evidence>
<comment type="subcellular location">
    <subcellularLocation>
        <location evidence="1">Membrane</location>
        <topology evidence="1">Multi-pass membrane protein</topology>
    </subcellularLocation>
</comment>
<dbReference type="GO" id="GO:0051480">
    <property type="term" value="P:regulation of cytosolic calcium ion concentration"/>
    <property type="evidence" value="ECO:0007669"/>
    <property type="project" value="TreeGrafter"/>
</dbReference>